<organism evidence="2 3">
    <name type="scientific">Eimeria mitis</name>
    <dbReference type="NCBI Taxonomy" id="44415"/>
    <lineage>
        <taxon>Eukaryota</taxon>
        <taxon>Sar</taxon>
        <taxon>Alveolata</taxon>
        <taxon>Apicomplexa</taxon>
        <taxon>Conoidasida</taxon>
        <taxon>Coccidia</taxon>
        <taxon>Eucoccidiorida</taxon>
        <taxon>Eimeriorina</taxon>
        <taxon>Eimeriidae</taxon>
        <taxon>Eimeria</taxon>
    </lineage>
</organism>
<dbReference type="Proteomes" id="UP000030744">
    <property type="component" value="Unassembled WGS sequence"/>
</dbReference>
<feature type="transmembrane region" description="Helical" evidence="1">
    <location>
        <begin position="280"/>
        <end position="298"/>
    </location>
</feature>
<name>U6KIN8_9EIME</name>
<dbReference type="RefSeq" id="XP_037878421.1">
    <property type="nucleotide sequence ID" value="XM_038022567.1"/>
</dbReference>
<dbReference type="VEuPathDB" id="ToxoDB:EMH_0064450"/>
<keyword evidence="1" id="KW-0812">Transmembrane</keyword>
<feature type="transmembrane region" description="Helical" evidence="1">
    <location>
        <begin position="310"/>
        <end position="337"/>
    </location>
</feature>
<keyword evidence="1" id="KW-0472">Membrane</keyword>
<dbReference type="GO" id="GO:0016020">
    <property type="term" value="C:membrane"/>
    <property type="evidence" value="ECO:0007669"/>
    <property type="project" value="TreeGrafter"/>
</dbReference>
<feature type="transmembrane region" description="Helical" evidence="1">
    <location>
        <begin position="137"/>
        <end position="159"/>
    </location>
</feature>
<reference evidence="2" key="2">
    <citation type="submission" date="2013-10" db="EMBL/GenBank/DDBJ databases">
        <authorList>
            <person name="Aslett M."/>
        </authorList>
    </citation>
    <scope>NUCLEOTIDE SEQUENCE [LARGE SCALE GENOMIC DNA]</scope>
    <source>
        <strain evidence="2">Houghton</strain>
    </source>
</reference>
<feature type="transmembrane region" description="Helical" evidence="1">
    <location>
        <begin position="101"/>
        <end position="125"/>
    </location>
</feature>
<dbReference type="OrthoDB" id="10448826at2759"/>
<dbReference type="EMBL" id="HG735570">
    <property type="protein sequence ID" value="CDJ36132.1"/>
    <property type="molecule type" value="Genomic_DNA"/>
</dbReference>
<protein>
    <recommendedName>
        <fullName evidence="4">Transmembrane protein</fullName>
    </recommendedName>
</protein>
<dbReference type="GeneID" id="60404178"/>
<sequence>MKPTGEERCAELTELDYAPQQSTGVAVTVDELQHPAKDAAVTAAEKTPQTLNASKCAPRGSGWNSVGRHFRAEVMKILRLQIDCGLYNNDWRLVYGGSSLVCLHPCALLVVRAAAVIGHLTALIFENFYNELLFFTTWTNLISLVAFFLSTVTSIVAVCSLSDQGRLAETDGGLDPCAKAAPRRGLLSFFHDVATAYRQLLKQRAELSCMGSPSDSKDLQLRGCCAFRRPFSGSPRRPALEALLCSHDIAWSFALPMNTVMFLVYWILLYPQGSHSRLWTTVYLHLCCPIATWLLALLSRAPYRLSLLPLGILLGVFYSVLIAILQCFGIGFLYWFLNFQKRPALACGMSGCTVFVLTPLTACLAFLVLHRNYLGVFPANK</sequence>
<feature type="transmembrane region" description="Helical" evidence="1">
    <location>
        <begin position="249"/>
        <end position="268"/>
    </location>
</feature>
<feature type="transmembrane region" description="Helical" evidence="1">
    <location>
        <begin position="343"/>
        <end position="369"/>
    </location>
</feature>
<reference evidence="2" key="1">
    <citation type="submission" date="2013-10" db="EMBL/GenBank/DDBJ databases">
        <title>Genomic analysis of the causative agents of coccidiosis in chickens.</title>
        <authorList>
            <person name="Reid A.J."/>
            <person name="Blake D."/>
            <person name="Billington K."/>
            <person name="Browne H."/>
            <person name="Dunn M."/>
            <person name="Hung S."/>
            <person name="Kawahara F."/>
            <person name="Miranda-Saavedra D."/>
            <person name="Mourier T."/>
            <person name="Nagra H."/>
            <person name="Otto T.D."/>
            <person name="Rawlings N."/>
            <person name="Sanchez A."/>
            <person name="Sanders M."/>
            <person name="Subramaniam C."/>
            <person name="Tay Y."/>
            <person name="Dear P."/>
            <person name="Doerig C."/>
            <person name="Gruber A."/>
            <person name="Parkinson J."/>
            <person name="Shirley M."/>
            <person name="Wan K.L."/>
            <person name="Berriman M."/>
            <person name="Tomley F."/>
            <person name="Pain A."/>
        </authorList>
    </citation>
    <scope>NUCLEOTIDE SEQUENCE [LARGE SCALE GENOMIC DNA]</scope>
    <source>
        <strain evidence="2">Houghton</strain>
    </source>
</reference>
<evidence type="ECO:0008006" key="4">
    <source>
        <dbReference type="Google" id="ProtNLM"/>
    </source>
</evidence>
<evidence type="ECO:0000313" key="3">
    <source>
        <dbReference type="Proteomes" id="UP000030744"/>
    </source>
</evidence>
<keyword evidence="3" id="KW-1185">Reference proteome</keyword>
<dbReference type="AlphaFoldDB" id="U6KIN8"/>
<evidence type="ECO:0000256" key="1">
    <source>
        <dbReference type="SAM" id="Phobius"/>
    </source>
</evidence>
<dbReference type="PANTHER" id="PTHR12242">
    <property type="entry name" value="OS02G0130600 PROTEIN-RELATED"/>
    <property type="match status" value="1"/>
</dbReference>
<proteinExistence type="predicted"/>
<keyword evidence="1" id="KW-1133">Transmembrane helix</keyword>
<gene>
    <name evidence="2" type="ORF">EMH_0064450</name>
</gene>
<accession>U6KIN8</accession>
<evidence type="ECO:0000313" key="2">
    <source>
        <dbReference type="EMBL" id="CDJ36132.1"/>
    </source>
</evidence>